<feature type="domain" description="Peptidase M6-like" evidence="3">
    <location>
        <begin position="315"/>
        <end position="366"/>
    </location>
</feature>
<accession>A0ABS2SF46</accession>
<evidence type="ECO:0000259" key="3">
    <source>
        <dbReference type="Pfam" id="PF05547"/>
    </source>
</evidence>
<protein>
    <submittedName>
        <fullName evidence="4">M6 family metalloprotease-like protein</fullName>
    </submittedName>
</protein>
<dbReference type="EMBL" id="JAFBCL010000001">
    <property type="protein sequence ID" value="MBM7814891.1"/>
    <property type="molecule type" value="Genomic_DNA"/>
</dbReference>
<feature type="region of interest" description="Disordered" evidence="1">
    <location>
        <begin position="684"/>
        <end position="703"/>
    </location>
</feature>
<feature type="chain" id="PRO_5045913142" evidence="2">
    <location>
        <begin position="36"/>
        <end position="703"/>
    </location>
</feature>
<dbReference type="InterPro" id="IPR008757">
    <property type="entry name" value="Peptidase_M6-like_domain"/>
</dbReference>
<dbReference type="Proteomes" id="UP001195724">
    <property type="component" value="Unassembled WGS sequence"/>
</dbReference>
<dbReference type="NCBIfam" id="TIGR03296">
    <property type="entry name" value="M6dom_TIGR03296"/>
    <property type="match status" value="1"/>
</dbReference>
<evidence type="ECO:0000256" key="1">
    <source>
        <dbReference type="SAM" id="MobiDB-lite"/>
    </source>
</evidence>
<reference evidence="4 5" key="1">
    <citation type="submission" date="2021-01" db="EMBL/GenBank/DDBJ databases">
        <title>Sequencing the genomes of 1000 actinobacteria strains.</title>
        <authorList>
            <person name="Klenk H.-P."/>
        </authorList>
    </citation>
    <scope>NUCLEOTIDE SEQUENCE [LARGE SCALE GENOMIC DNA]</scope>
    <source>
        <strain evidence="4 5">DSM 44581</strain>
    </source>
</reference>
<keyword evidence="2" id="KW-0732">Signal</keyword>
<evidence type="ECO:0000313" key="5">
    <source>
        <dbReference type="Proteomes" id="UP001195724"/>
    </source>
</evidence>
<proteinExistence type="predicted"/>
<comment type="caution">
    <text evidence="4">The sequence shown here is derived from an EMBL/GenBank/DDBJ whole genome shotgun (WGS) entry which is preliminary data.</text>
</comment>
<dbReference type="RefSeq" id="WP_204845477.1">
    <property type="nucleotide sequence ID" value="NZ_JAFBCL010000001.1"/>
</dbReference>
<feature type="signal peptide" evidence="2">
    <location>
        <begin position="1"/>
        <end position="35"/>
    </location>
</feature>
<sequence length="703" mass="75833">MYHTPIRRRRGRPALLVAALFSVAALTAGNAGALAAPPEGPPHPWQYDHWPQQQPWQEARDPARVAAQAGFPGPIDPQNWVNPDHMTWERDYRGIPGTNWADPTVKGSVRTFKGALVLLDYPNQPFVVTQPRESTVFGNPSAEAHDIPRDRVAQFYQDFLNKPNELNRGHTVHEYWMEDSGGRYGVDLTAFGPYTMPGDDHEYAMEFQEGSGCPAGDRCDRDLRTDGRAAWVADVGSAVPAGFDFVYFLSAGQDESGTWQEFGVMKFPTKEDVPDEFGPPDDALPNWSRTRYVDWTSWAAGSSLWPNAGNGSSTQAESSGQGVYAHELSHLLGIGDNYNNPYGNPPRRAYTGIWDMLSRGSFNGPGGPHSRWVVPATAGGSMGAQHVLRNKIKLGIVDERNVLRLSREALAGSGVVVARVTARTVQPGPEGLSGVNVELGAGDLSPACDVRTDPLCDGGGYQNYTVEVVDRMGSDSFTPDAGVLLAKTKNEDRAPFAWVVDANPQDIGMTDYVLPDGTGVPITIGDYRQLSDALFHAGTNSGSEYEHVDRANRLHFYVLGVERDDRGVLSYTVAIRSLDGAGPQQRGVRVLPTAGRTGSDGVATCRFPLLNTGRGAVAAGGHPEDVRRYLGSDVYRVSATAEGPGWAVAVPNELAAAEAGRLVQVPVHVKRAGGPPLTRVTLKATSESDPSKTSTSTCTVFGR</sequence>
<keyword evidence="5" id="KW-1185">Reference proteome</keyword>
<dbReference type="SUPFAM" id="SSF55486">
    <property type="entry name" value="Metalloproteases ('zincins'), catalytic domain"/>
    <property type="match status" value="1"/>
</dbReference>
<evidence type="ECO:0000313" key="4">
    <source>
        <dbReference type="EMBL" id="MBM7814891.1"/>
    </source>
</evidence>
<dbReference type="Pfam" id="PF05547">
    <property type="entry name" value="Peptidase_M6"/>
    <property type="match status" value="1"/>
</dbReference>
<organism evidence="4 5">
    <name type="scientific">Saccharothrix algeriensis</name>
    <dbReference type="NCBI Taxonomy" id="173560"/>
    <lineage>
        <taxon>Bacteria</taxon>
        <taxon>Bacillati</taxon>
        <taxon>Actinomycetota</taxon>
        <taxon>Actinomycetes</taxon>
        <taxon>Pseudonocardiales</taxon>
        <taxon>Pseudonocardiaceae</taxon>
        <taxon>Saccharothrix</taxon>
    </lineage>
</organism>
<gene>
    <name evidence="4" type="ORF">JOE68_005756</name>
</gene>
<name>A0ABS2SF46_9PSEU</name>
<evidence type="ECO:0000256" key="2">
    <source>
        <dbReference type="SAM" id="SignalP"/>
    </source>
</evidence>